<keyword evidence="4" id="KW-1185">Reference proteome</keyword>
<dbReference type="Pfam" id="PF11021">
    <property type="entry name" value="DUF2613"/>
    <property type="match status" value="1"/>
</dbReference>
<proteinExistence type="predicted"/>
<reference evidence="4" key="1">
    <citation type="submission" date="2019-06" db="EMBL/GenBank/DDBJ databases">
        <title>Gordonia isolated from sludge of a wastewater treatment plant.</title>
        <authorList>
            <person name="Tamura T."/>
            <person name="Aoyama K."/>
            <person name="Kang Y."/>
            <person name="Saito S."/>
            <person name="Akiyama N."/>
            <person name="Yazawa K."/>
            <person name="Gonoi T."/>
            <person name="Mikami Y."/>
        </authorList>
    </citation>
    <scope>NUCLEOTIDE SEQUENCE [LARGE SCALE GENOMIC DNA]</scope>
    <source>
        <strain evidence="4">NBRC 107697</strain>
    </source>
</reference>
<feature type="transmembrane region" description="Helical" evidence="2">
    <location>
        <begin position="6"/>
        <end position="32"/>
    </location>
</feature>
<gene>
    <name evidence="3" type="ORF">nbrc107697_33100</name>
</gene>
<feature type="region of interest" description="Disordered" evidence="1">
    <location>
        <begin position="41"/>
        <end position="66"/>
    </location>
</feature>
<dbReference type="OrthoDB" id="4578756at2"/>
<protein>
    <recommendedName>
        <fullName evidence="5">DUF2613 domain-containing protein</fullName>
    </recommendedName>
</protein>
<dbReference type="RefSeq" id="WP_161928566.1">
    <property type="nucleotide sequence ID" value="NZ_BJOU01000017.1"/>
</dbReference>
<comment type="caution">
    <text evidence="3">The sequence shown here is derived from an EMBL/GenBank/DDBJ whole genome shotgun (WGS) entry which is preliminary data.</text>
</comment>
<evidence type="ECO:0000313" key="3">
    <source>
        <dbReference type="EMBL" id="GED99271.1"/>
    </source>
</evidence>
<keyword evidence="2" id="KW-0812">Transmembrane</keyword>
<evidence type="ECO:0000256" key="2">
    <source>
        <dbReference type="SAM" id="Phobius"/>
    </source>
</evidence>
<evidence type="ECO:0000313" key="4">
    <source>
        <dbReference type="Proteomes" id="UP000444980"/>
    </source>
</evidence>
<name>A0A7I9V287_9ACTN</name>
<dbReference type="EMBL" id="BJOU01000017">
    <property type="protein sequence ID" value="GED99271.1"/>
    <property type="molecule type" value="Genomic_DNA"/>
</dbReference>
<keyword evidence="2" id="KW-1133">Transmembrane helix</keyword>
<keyword evidence="2" id="KW-0472">Membrane</keyword>
<dbReference type="Proteomes" id="UP000444980">
    <property type="component" value="Unassembled WGS sequence"/>
</dbReference>
<accession>A0A7I9V287</accession>
<evidence type="ECO:0008006" key="5">
    <source>
        <dbReference type="Google" id="ProtNLM"/>
    </source>
</evidence>
<dbReference type="InterPro" id="IPR022566">
    <property type="entry name" value="DUF2613"/>
</dbReference>
<sequence length="66" mass="6405">MLNYRLVAGAVAAAIGILVGVLGIFAAALIATSSSPATDANRVNPNDGFVPGSVDYGSRGDGGAAN</sequence>
<organism evidence="3 4">
    <name type="scientific">Gordonia crocea</name>
    <dbReference type="NCBI Taxonomy" id="589162"/>
    <lineage>
        <taxon>Bacteria</taxon>
        <taxon>Bacillati</taxon>
        <taxon>Actinomycetota</taxon>
        <taxon>Actinomycetes</taxon>
        <taxon>Mycobacteriales</taxon>
        <taxon>Gordoniaceae</taxon>
        <taxon>Gordonia</taxon>
    </lineage>
</organism>
<evidence type="ECO:0000256" key="1">
    <source>
        <dbReference type="SAM" id="MobiDB-lite"/>
    </source>
</evidence>
<dbReference type="AlphaFoldDB" id="A0A7I9V287"/>